<accession>A0A2Z7CL64</accession>
<dbReference type="InterPro" id="IPR000960">
    <property type="entry name" value="Flavin_mOase"/>
</dbReference>
<evidence type="ECO:0000256" key="6">
    <source>
        <dbReference type="ARBA" id="ARBA00023033"/>
    </source>
</evidence>
<dbReference type="PANTHER" id="PTHR23023">
    <property type="entry name" value="DIMETHYLANILINE MONOOXYGENASE"/>
    <property type="match status" value="1"/>
</dbReference>
<evidence type="ECO:0000256" key="2">
    <source>
        <dbReference type="ARBA" id="ARBA00022630"/>
    </source>
</evidence>
<organism evidence="8 9">
    <name type="scientific">Dorcoceras hygrometricum</name>
    <dbReference type="NCBI Taxonomy" id="472368"/>
    <lineage>
        <taxon>Eukaryota</taxon>
        <taxon>Viridiplantae</taxon>
        <taxon>Streptophyta</taxon>
        <taxon>Embryophyta</taxon>
        <taxon>Tracheophyta</taxon>
        <taxon>Spermatophyta</taxon>
        <taxon>Magnoliopsida</taxon>
        <taxon>eudicotyledons</taxon>
        <taxon>Gunneridae</taxon>
        <taxon>Pentapetalae</taxon>
        <taxon>asterids</taxon>
        <taxon>lamiids</taxon>
        <taxon>Lamiales</taxon>
        <taxon>Gesneriaceae</taxon>
        <taxon>Didymocarpoideae</taxon>
        <taxon>Trichosporeae</taxon>
        <taxon>Loxocarpinae</taxon>
        <taxon>Dorcoceras</taxon>
    </lineage>
</organism>
<reference evidence="8 9" key="1">
    <citation type="journal article" date="2015" name="Proc. Natl. Acad. Sci. U.S.A.">
        <title>The resurrection genome of Boea hygrometrica: A blueprint for survival of dehydration.</title>
        <authorList>
            <person name="Xiao L."/>
            <person name="Yang G."/>
            <person name="Zhang L."/>
            <person name="Yang X."/>
            <person name="Zhao S."/>
            <person name="Ji Z."/>
            <person name="Zhou Q."/>
            <person name="Hu M."/>
            <person name="Wang Y."/>
            <person name="Chen M."/>
            <person name="Xu Y."/>
            <person name="Jin H."/>
            <person name="Xiao X."/>
            <person name="Hu G."/>
            <person name="Bao F."/>
            <person name="Hu Y."/>
            <person name="Wan P."/>
            <person name="Li L."/>
            <person name="Deng X."/>
            <person name="Kuang T."/>
            <person name="Xiang C."/>
            <person name="Zhu J.K."/>
            <person name="Oliver M.J."/>
            <person name="He Y."/>
        </authorList>
    </citation>
    <scope>NUCLEOTIDE SEQUENCE [LARGE SCALE GENOMIC DNA]</scope>
    <source>
        <strain evidence="9">cv. XS01</strain>
    </source>
</reference>
<comment type="cofactor">
    <cofactor evidence="7">
        <name>FAD</name>
        <dbReference type="ChEBI" id="CHEBI:57692"/>
    </cofactor>
</comment>
<dbReference type="InterPro" id="IPR020946">
    <property type="entry name" value="Flavin_mOase-like"/>
</dbReference>
<dbReference type="SUPFAM" id="SSF51905">
    <property type="entry name" value="FAD/NAD(P)-binding domain"/>
    <property type="match status" value="2"/>
</dbReference>
<evidence type="ECO:0000313" key="8">
    <source>
        <dbReference type="EMBL" id="KZV45324.1"/>
    </source>
</evidence>
<dbReference type="AlphaFoldDB" id="A0A2Z7CL64"/>
<proteinExistence type="inferred from homology"/>
<keyword evidence="5 7" id="KW-0560">Oxidoreductase</keyword>
<dbReference type="OrthoDB" id="66881at2759"/>
<name>A0A2Z7CL64_9LAMI</name>
<evidence type="ECO:0000256" key="4">
    <source>
        <dbReference type="ARBA" id="ARBA00022857"/>
    </source>
</evidence>
<keyword evidence="9" id="KW-1185">Reference proteome</keyword>
<dbReference type="Proteomes" id="UP000250235">
    <property type="component" value="Unassembled WGS sequence"/>
</dbReference>
<dbReference type="Pfam" id="PF00743">
    <property type="entry name" value="FMO-like"/>
    <property type="match status" value="2"/>
</dbReference>
<keyword evidence="6 7" id="KW-0503">Monooxygenase</keyword>
<dbReference type="PRINTS" id="PR00370">
    <property type="entry name" value="FMOXYGENASE"/>
</dbReference>
<protein>
    <recommendedName>
        <fullName evidence="7">Flavin-containing monooxygenase</fullName>
        <ecNumber evidence="7">1.-.-.-</ecNumber>
    </recommendedName>
</protein>
<comment type="similarity">
    <text evidence="1 7">Belongs to the FMO family.</text>
</comment>
<dbReference type="FunFam" id="3.50.50.60:FF:000099">
    <property type="entry name" value="Flavin-containing monooxygenase"/>
    <property type="match status" value="1"/>
</dbReference>
<evidence type="ECO:0000256" key="3">
    <source>
        <dbReference type="ARBA" id="ARBA00022827"/>
    </source>
</evidence>
<dbReference type="PIRSF" id="PIRSF000332">
    <property type="entry name" value="FMO"/>
    <property type="match status" value="1"/>
</dbReference>
<dbReference type="EC" id="1.-.-.-" evidence="7"/>
<dbReference type="GO" id="GO:0004499">
    <property type="term" value="F:N,N-dimethylaniline monooxygenase activity"/>
    <property type="evidence" value="ECO:0007669"/>
    <property type="project" value="InterPro"/>
</dbReference>
<gene>
    <name evidence="8" type="ORF">F511_04062</name>
</gene>
<dbReference type="EMBL" id="KQ996399">
    <property type="protein sequence ID" value="KZV45324.1"/>
    <property type="molecule type" value="Genomic_DNA"/>
</dbReference>
<evidence type="ECO:0000313" key="9">
    <source>
        <dbReference type="Proteomes" id="UP000250235"/>
    </source>
</evidence>
<evidence type="ECO:0000256" key="5">
    <source>
        <dbReference type="ARBA" id="ARBA00023002"/>
    </source>
</evidence>
<evidence type="ECO:0000256" key="7">
    <source>
        <dbReference type="RuleBase" id="RU361177"/>
    </source>
</evidence>
<evidence type="ECO:0000256" key="1">
    <source>
        <dbReference type="ARBA" id="ARBA00009183"/>
    </source>
</evidence>
<dbReference type="Gene3D" id="3.50.50.60">
    <property type="entry name" value="FAD/NAD(P)-binding domain"/>
    <property type="match status" value="3"/>
</dbReference>
<sequence>MPVTASRTVAVIGAGAAGLAAARELVLQGHSVVVYERETQLGGTWAYTPERESDPMGLDPMRQIVHSSLYASLRTNLPREVMSFRAFPFSASRKPGRDARRFPGHAEVLEYLKDFADEFRLRDLVRFGSEVSHVRMMEDHKWIVRSRKNESGDVYDAVVVCNGHHTEPRIAEIPAWNFDCRSHLKHSGIDEWPGKQIHSHNYRVPEPYRDQIVVLIGSAASASDISRDIAEVAKEVHIASRSVQIQELGNISGHENIWLHSMISYVRKDGTVAFKDGNEVCANVILHCTGYKYHFPFLETNGIVTVDDNRVGPLYKHVFPPALAPWLSFVGLPWKVVPFPMFEYQCKWIAGVLSGQISLPTINEMMADVEGYYSLMEASGIAKRYTHRVGDHQFEYNDWLAGQTGSPPTEEWREPMYLVASRKKRSAPETYRDEWEDEDLIALAHRDFEKFVSNVEIML</sequence>
<dbReference type="InterPro" id="IPR036188">
    <property type="entry name" value="FAD/NAD-bd_sf"/>
</dbReference>
<keyword evidence="4" id="KW-0521">NADP</keyword>
<keyword evidence="2 7" id="KW-0285">Flavoprotein</keyword>
<dbReference type="InterPro" id="IPR050346">
    <property type="entry name" value="FMO-like"/>
</dbReference>
<keyword evidence="3 7" id="KW-0274">FAD</keyword>
<dbReference type="GO" id="GO:0050660">
    <property type="term" value="F:flavin adenine dinucleotide binding"/>
    <property type="evidence" value="ECO:0007669"/>
    <property type="project" value="InterPro"/>
</dbReference>
<dbReference type="GO" id="GO:0050661">
    <property type="term" value="F:NADP binding"/>
    <property type="evidence" value="ECO:0007669"/>
    <property type="project" value="InterPro"/>
</dbReference>